<name>A0ABY8CIQ2_9ARCH</name>
<dbReference type="CDD" id="cd00090">
    <property type="entry name" value="HTH_ARSR"/>
    <property type="match status" value="1"/>
</dbReference>
<dbReference type="Gene3D" id="1.10.10.10">
    <property type="entry name" value="Winged helix-like DNA-binding domain superfamily/Winged helix DNA-binding domain"/>
    <property type="match status" value="1"/>
</dbReference>
<dbReference type="InterPro" id="IPR001845">
    <property type="entry name" value="HTH_ArsR_DNA-bd_dom"/>
</dbReference>
<dbReference type="EMBL" id="CP104395">
    <property type="protein sequence ID" value="WEL19524.1"/>
    <property type="molecule type" value="Genomic_DNA"/>
</dbReference>
<dbReference type="SUPFAM" id="SSF46785">
    <property type="entry name" value="Winged helix' DNA-binding domain"/>
    <property type="match status" value="1"/>
</dbReference>
<keyword evidence="3" id="KW-1185">Reference proteome</keyword>
<dbReference type="InterPro" id="IPR011991">
    <property type="entry name" value="ArsR-like_HTH"/>
</dbReference>
<accession>A0ABY8CIQ2</accession>
<dbReference type="InterPro" id="IPR018247">
    <property type="entry name" value="EF_Hand_1_Ca_BS"/>
</dbReference>
<feature type="domain" description="HTH arsR-type" evidence="1">
    <location>
        <begin position="19"/>
        <end position="111"/>
    </location>
</feature>
<dbReference type="Pfam" id="PF12840">
    <property type="entry name" value="HTH_20"/>
    <property type="match status" value="1"/>
</dbReference>
<evidence type="ECO:0000259" key="1">
    <source>
        <dbReference type="SMART" id="SM00418"/>
    </source>
</evidence>
<proteinExistence type="predicted"/>
<dbReference type="RefSeq" id="WP_347722394.1">
    <property type="nucleotide sequence ID" value="NZ_CP104395.1"/>
</dbReference>
<dbReference type="PROSITE" id="PS00018">
    <property type="entry name" value="EF_HAND_1"/>
    <property type="match status" value="1"/>
</dbReference>
<sequence>MRAFRDNGDELQAEELNSEQLEALSNQIRQQIVTGLAEKPMYPAQAARKYGLSKQRAHYHFKKLEKSGLISKTGQTEKSGGKADIYSPAAQLYYYDTGADGKKAVMPDIDEDVQNFLGTLVDGRRIEGVVVAGSADQHGPDQVRARDGHLTAEITAKLGNYGRFQSRSVALDTEVSRDGSYEQNIFILGGVLTNTVAKKFNEQFPAKFTGKEFPYREISTPENTYTEPNIGVITKTENPENSEKTVFMAAGVRNQGTEAATRAFHDLEEIAPELVEKHYLIVRGLDNDGDGRIDGYEVIE</sequence>
<evidence type="ECO:0000313" key="3">
    <source>
        <dbReference type="Proteomes" id="UP001218034"/>
    </source>
</evidence>
<dbReference type="InterPro" id="IPR036388">
    <property type="entry name" value="WH-like_DNA-bd_sf"/>
</dbReference>
<organism evidence="2 3">
    <name type="scientific">Candidatus Nanohalococcus occultus</name>
    <dbReference type="NCBI Taxonomy" id="2978047"/>
    <lineage>
        <taxon>Archaea</taxon>
        <taxon>Candidatus Nanohalarchaeota</taxon>
        <taxon>Candidatus Nanohalarchaeota incertae sedis</taxon>
        <taxon>Candidatus Nanohalococcus</taxon>
    </lineage>
</organism>
<dbReference type="Proteomes" id="UP001218034">
    <property type="component" value="Chromosome"/>
</dbReference>
<dbReference type="GeneID" id="90589942"/>
<protein>
    <submittedName>
        <fullName evidence="2">Transcriptional regulator containing HTH domain,ArsR family</fullName>
    </submittedName>
</protein>
<dbReference type="SMART" id="SM00418">
    <property type="entry name" value="HTH_ARSR"/>
    <property type="match status" value="1"/>
</dbReference>
<evidence type="ECO:0000313" key="2">
    <source>
        <dbReference type="EMBL" id="WEL19524.1"/>
    </source>
</evidence>
<reference evidence="2 3" key="1">
    <citation type="submission" date="2022-09" db="EMBL/GenBank/DDBJ databases">
        <title>Xylan utilization by haloarchaea-nanohaloarchaea associations.</title>
        <authorList>
            <person name="Yakimov M."/>
        </authorList>
    </citation>
    <scope>NUCLEOTIDE SEQUENCE [LARGE SCALE GENOMIC DNA]</scope>
    <source>
        <strain evidence="2 3">SVXNc</strain>
    </source>
</reference>
<dbReference type="InterPro" id="IPR036390">
    <property type="entry name" value="WH_DNA-bd_sf"/>
</dbReference>
<gene>
    <name evidence="2" type="primary">arsR</name>
    <name evidence="2" type="ORF">SVXNc_0505</name>
</gene>